<evidence type="ECO:0000313" key="1">
    <source>
        <dbReference type="EMBL" id="KAK7266976.1"/>
    </source>
</evidence>
<proteinExistence type="predicted"/>
<organism evidence="1 2">
    <name type="scientific">Crotalaria pallida</name>
    <name type="common">Smooth rattlebox</name>
    <name type="synonym">Crotalaria striata</name>
    <dbReference type="NCBI Taxonomy" id="3830"/>
    <lineage>
        <taxon>Eukaryota</taxon>
        <taxon>Viridiplantae</taxon>
        <taxon>Streptophyta</taxon>
        <taxon>Embryophyta</taxon>
        <taxon>Tracheophyta</taxon>
        <taxon>Spermatophyta</taxon>
        <taxon>Magnoliopsida</taxon>
        <taxon>eudicotyledons</taxon>
        <taxon>Gunneridae</taxon>
        <taxon>Pentapetalae</taxon>
        <taxon>rosids</taxon>
        <taxon>fabids</taxon>
        <taxon>Fabales</taxon>
        <taxon>Fabaceae</taxon>
        <taxon>Papilionoideae</taxon>
        <taxon>50 kb inversion clade</taxon>
        <taxon>genistoids sensu lato</taxon>
        <taxon>core genistoids</taxon>
        <taxon>Crotalarieae</taxon>
        <taxon>Crotalaria</taxon>
    </lineage>
</organism>
<comment type="caution">
    <text evidence="1">The sequence shown here is derived from an EMBL/GenBank/DDBJ whole genome shotgun (WGS) entry which is preliminary data.</text>
</comment>
<sequence length="120" mass="13211">MSVPLPLHLLLAPHSSQNRLSSSSSLPMMNPTLLSAPLPQKLGSSSSSSPSLITNLSLLLFCQHPFSKSLDHKGSFSLEVHRRKVVRLAMNLRIVGEKMIVPGDGCLLEMHAWAKKEFLR</sequence>
<gene>
    <name evidence="1" type="ORF">RIF29_19638</name>
</gene>
<accession>A0AAN9F121</accession>
<dbReference type="EMBL" id="JAYWIO010000004">
    <property type="protein sequence ID" value="KAK7266976.1"/>
    <property type="molecule type" value="Genomic_DNA"/>
</dbReference>
<keyword evidence="2" id="KW-1185">Reference proteome</keyword>
<protein>
    <submittedName>
        <fullName evidence="1">Uncharacterized protein</fullName>
    </submittedName>
</protein>
<evidence type="ECO:0000313" key="2">
    <source>
        <dbReference type="Proteomes" id="UP001372338"/>
    </source>
</evidence>
<name>A0AAN9F121_CROPI</name>
<reference evidence="1 2" key="1">
    <citation type="submission" date="2024-01" db="EMBL/GenBank/DDBJ databases">
        <title>The genomes of 5 underutilized Papilionoideae crops provide insights into root nodulation and disease resistanc.</title>
        <authorList>
            <person name="Yuan L."/>
        </authorList>
    </citation>
    <scope>NUCLEOTIDE SEQUENCE [LARGE SCALE GENOMIC DNA]</scope>
    <source>
        <strain evidence="1">ZHUSHIDOU_FW_LH</strain>
        <tissue evidence="1">Leaf</tissue>
    </source>
</reference>
<dbReference type="AlphaFoldDB" id="A0AAN9F121"/>
<dbReference type="Proteomes" id="UP001372338">
    <property type="component" value="Unassembled WGS sequence"/>
</dbReference>